<evidence type="ECO:0000313" key="2">
    <source>
        <dbReference type="Proteomes" id="UP001057402"/>
    </source>
</evidence>
<organism evidence="1 2">
    <name type="scientific">Melastoma candidum</name>
    <dbReference type="NCBI Taxonomy" id="119954"/>
    <lineage>
        <taxon>Eukaryota</taxon>
        <taxon>Viridiplantae</taxon>
        <taxon>Streptophyta</taxon>
        <taxon>Embryophyta</taxon>
        <taxon>Tracheophyta</taxon>
        <taxon>Spermatophyta</taxon>
        <taxon>Magnoliopsida</taxon>
        <taxon>eudicotyledons</taxon>
        <taxon>Gunneridae</taxon>
        <taxon>Pentapetalae</taxon>
        <taxon>rosids</taxon>
        <taxon>malvids</taxon>
        <taxon>Myrtales</taxon>
        <taxon>Melastomataceae</taxon>
        <taxon>Melastomatoideae</taxon>
        <taxon>Melastomateae</taxon>
        <taxon>Melastoma</taxon>
    </lineage>
</organism>
<sequence length="433" mass="46049">MSGIGRGGSLHTNASPLETVASAIASIGGQDAITRVDPSDPPPRAQKWRWSGFWRLYGCFGFQKHQKRIGHALLFPETTESISDAPATLNFVQPTAISLPFVAPPSSPASFAPSEPPSAPQSPVGLLSLTSISDSMYSMFAIGPYAHETQLVSPPVFSTFTTEPSTAPITPPSESINMMTPASPEVPLAQFLNPNLQNAEGGNGFPFYQYEFQPYQLSPGSPVGHLISPSSGISGSGTSSPFPGREFAASLSLLQFRVDQTSNVFNTDISCSRYWVSRHNSGSVTPESVRPNPCSRIFHPLSECEKKVSGTNAVSLFELPPEEVQEGESNLSAPAEPGTTVSPNSVDVEKGSRHINTRETATNDGLDAPTSCPEMEKNPNDLEEMTGCQSCRSITLGSSEISLLTRETKKMATGQAILPAGGAAKLSSRKNNC</sequence>
<accession>A0ACB9RD22</accession>
<gene>
    <name evidence="1" type="ORF">MLD38_013941</name>
</gene>
<dbReference type="Proteomes" id="UP001057402">
    <property type="component" value="Chromosome 4"/>
</dbReference>
<reference evidence="2" key="1">
    <citation type="journal article" date="2023" name="Front. Plant Sci.">
        <title>Chromosomal-level genome assembly of Melastoma candidum provides insights into trichome evolution.</title>
        <authorList>
            <person name="Zhong Y."/>
            <person name="Wu W."/>
            <person name="Sun C."/>
            <person name="Zou P."/>
            <person name="Liu Y."/>
            <person name="Dai S."/>
            <person name="Zhou R."/>
        </authorList>
    </citation>
    <scope>NUCLEOTIDE SEQUENCE [LARGE SCALE GENOMIC DNA]</scope>
</reference>
<proteinExistence type="predicted"/>
<evidence type="ECO:0000313" key="1">
    <source>
        <dbReference type="EMBL" id="KAI4376151.1"/>
    </source>
</evidence>
<protein>
    <submittedName>
        <fullName evidence="1">Uncharacterized protein</fullName>
    </submittedName>
</protein>
<keyword evidence="2" id="KW-1185">Reference proteome</keyword>
<comment type="caution">
    <text evidence="1">The sequence shown here is derived from an EMBL/GenBank/DDBJ whole genome shotgun (WGS) entry which is preliminary data.</text>
</comment>
<dbReference type="EMBL" id="CM042883">
    <property type="protein sequence ID" value="KAI4376151.1"/>
    <property type="molecule type" value="Genomic_DNA"/>
</dbReference>
<name>A0ACB9RD22_9MYRT</name>